<evidence type="ECO:0000256" key="4">
    <source>
        <dbReference type="ARBA" id="ARBA00022692"/>
    </source>
</evidence>
<keyword evidence="5 10" id="KW-0552">Olfaction</keyword>
<evidence type="ECO:0000256" key="8">
    <source>
        <dbReference type="ARBA" id="ARBA00023170"/>
    </source>
</evidence>
<keyword evidence="4 10" id="KW-0812">Transmembrane</keyword>
<name>A0A9R1SUH6_9HYME</name>
<evidence type="ECO:0000313" key="12">
    <source>
        <dbReference type="RefSeq" id="XP_011297385.1"/>
    </source>
</evidence>
<dbReference type="KEGG" id="fas:105263093"/>
<keyword evidence="6 10" id="KW-1133">Transmembrane helix</keyword>
<keyword evidence="2" id="KW-1003">Cell membrane</keyword>
<evidence type="ECO:0000256" key="10">
    <source>
        <dbReference type="RuleBase" id="RU351113"/>
    </source>
</evidence>
<comment type="similarity">
    <text evidence="10">Belongs to the insect chemoreceptor superfamily. Heteromeric odorant receptor channel (TC 1.A.69) family.</text>
</comment>
<feature type="transmembrane region" description="Helical" evidence="10">
    <location>
        <begin position="194"/>
        <end position="215"/>
    </location>
</feature>
<evidence type="ECO:0000256" key="2">
    <source>
        <dbReference type="ARBA" id="ARBA00022475"/>
    </source>
</evidence>
<keyword evidence="9 10" id="KW-0807">Transducer</keyword>
<dbReference type="GO" id="GO:0004984">
    <property type="term" value="F:olfactory receptor activity"/>
    <property type="evidence" value="ECO:0007669"/>
    <property type="project" value="InterPro"/>
</dbReference>
<accession>A0A9R1SUH6</accession>
<keyword evidence="3 10" id="KW-0716">Sensory transduction</keyword>
<evidence type="ECO:0000256" key="3">
    <source>
        <dbReference type="ARBA" id="ARBA00022606"/>
    </source>
</evidence>
<dbReference type="GO" id="GO:0005886">
    <property type="term" value="C:plasma membrane"/>
    <property type="evidence" value="ECO:0007669"/>
    <property type="project" value="UniProtKB-SubCell"/>
</dbReference>
<keyword evidence="8 10" id="KW-0675">Receptor</keyword>
<evidence type="ECO:0000256" key="5">
    <source>
        <dbReference type="ARBA" id="ARBA00022725"/>
    </source>
</evidence>
<feature type="transmembrane region" description="Helical" evidence="10">
    <location>
        <begin position="286"/>
        <end position="312"/>
    </location>
</feature>
<dbReference type="RefSeq" id="XP_011297385.1">
    <property type="nucleotide sequence ID" value="XM_011299083.1"/>
</dbReference>
<protein>
    <recommendedName>
        <fullName evidence="10">Odorant receptor</fullName>
    </recommendedName>
</protein>
<dbReference type="Proteomes" id="UP000694866">
    <property type="component" value="Unplaced"/>
</dbReference>
<dbReference type="GeneID" id="105263093"/>
<evidence type="ECO:0000313" key="11">
    <source>
        <dbReference type="Proteomes" id="UP000694866"/>
    </source>
</evidence>
<dbReference type="AlphaFoldDB" id="A0A9R1SUH6"/>
<comment type="subcellular location">
    <subcellularLocation>
        <location evidence="1 10">Cell membrane</location>
        <topology evidence="1 10">Multi-pass membrane protein</topology>
    </subcellularLocation>
</comment>
<dbReference type="PANTHER" id="PTHR21137">
    <property type="entry name" value="ODORANT RECEPTOR"/>
    <property type="match status" value="1"/>
</dbReference>
<evidence type="ECO:0000256" key="9">
    <source>
        <dbReference type="ARBA" id="ARBA00023224"/>
    </source>
</evidence>
<evidence type="ECO:0000256" key="6">
    <source>
        <dbReference type="ARBA" id="ARBA00022989"/>
    </source>
</evidence>
<proteinExistence type="inferred from homology"/>
<dbReference type="OrthoDB" id="7685856at2759"/>
<dbReference type="GO" id="GO:0005549">
    <property type="term" value="F:odorant binding"/>
    <property type="evidence" value="ECO:0007669"/>
    <property type="project" value="InterPro"/>
</dbReference>
<comment type="caution">
    <text evidence="10">Lacks conserved residue(s) required for the propagation of feature annotation.</text>
</comment>
<organism evidence="11 12">
    <name type="scientific">Fopius arisanus</name>
    <dbReference type="NCBI Taxonomy" id="64838"/>
    <lineage>
        <taxon>Eukaryota</taxon>
        <taxon>Metazoa</taxon>
        <taxon>Ecdysozoa</taxon>
        <taxon>Arthropoda</taxon>
        <taxon>Hexapoda</taxon>
        <taxon>Insecta</taxon>
        <taxon>Pterygota</taxon>
        <taxon>Neoptera</taxon>
        <taxon>Endopterygota</taxon>
        <taxon>Hymenoptera</taxon>
        <taxon>Apocrita</taxon>
        <taxon>Ichneumonoidea</taxon>
        <taxon>Braconidae</taxon>
        <taxon>Opiinae</taxon>
        <taxon>Fopius</taxon>
    </lineage>
</organism>
<dbReference type="Pfam" id="PF02949">
    <property type="entry name" value="7tm_6"/>
    <property type="match status" value="1"/>
</dbReference>
<dbReference type="GO" id="GO:0007165">
    <property type="term" value="P:signal transduction"/>
    <property type="evidence" value="ECO:0007669"/>
    <property type="project" value="UniProtKB-KW"/>
</dbReference>
<evidence type="ECO:0000256" key="7">
    <source>
        <dbReference type="ARBA" id="ARBA00023136"/>
    </source>
</evidence>
<evidence type="ECO:0000256" key="1">
    <source>
        <dbReference type="ARBA" id="ARBA00004651"/>
    </source>
</evidence>
<keyword evidence="7 10" id="KW-0472">Membrane</keyword>
<reference evidence="12" key="1">
    <citation type="submission" date="2025-08" db="UniProtKB">
        <authorList>
            <consortium name="RefSeq"/>
        </authorList>
    </citation>
    <scope>IDENTIFICATION</scope>
    <source>
        <strain evidence="12">USDA-PBARC FA_bdor</strain>
        <tissue evidence="12">Whole organism</tissue>
    </source>
</reference>
<sequence length="421" mass="48123">MAKGKIFPIDQSYISLNLKYIAVVGAWNPYEAGIKYQLYQIYILFYNYGIFPVKCIADLLQSLHARTLPEFTQGFASVIVHTAGGFKTFSIVYNHPEILLLARLFNWERHMACTPQMAYFRDVLMTKAASSLRTITAVIAGVVLLNSISDLYSTLTVDNCTITDYPLSYLPLKILSSPDNCRSVAVVDYLCHNFASANIIIIDNFLMAVMTYITVQLKILNFRLKNCHKTFVEELIIPEEERNFKITEYECCRMSKGQLTLKPNEELIKCIENHQKMREIFKTFELIYSNILLPQLFSSLMILSLMGCQLVLTKYDTDEEVHDMVHPLVFVIWGTMELYIYCAGGNNILVESENISSSAYNTEWYNNDKEFRENLSIFLALVKKPLGLHIGGVVSLSKDTFKNILTKAYSFMAILKNSTDQ</sequence>
<keyword evidence="11" id="KW-1185">Reference proteome</keyword>
<feature type="transmembrane region" description="Helical" evidence="10">
    <location>
        <begin position="324"/>
        <end position="342"/>
    </location>
</feature>
<dbReference type="InterPro" id="IPR004117">
    <property type="entry name" value="7tm6_olfct_rcpt"/>
</dbReference>
<gene>
    <name evidence="12" type="primary">LOC105263093</name>
</gene>
<dbReference type="PANTHER" id="PTHR21137:SF35">
    <property type="entry name" value="ODORANT RECEPTOR 19A-RELATED"/>
    <property type="match status" value="1"/>
</dbReference>